<evidence type="ECO:0000313" key="2">
    <source>
        <dbReference type="Proteomes" id="UP000314294"/>
    </source>
</evidence>
<protein>
    <submittedName>
        <fullName evidence="1">Uncharacterized protein</fullName>
    </submittedName>
</protein>
<gene>
    <name evidence="1" type="ORF">EYF80_017138</name>
</gene>
<organism evidence="1 2">
    <name type="scientific">Liparis tanakae</name>
    <name type="common">Tanaka's snailfish</name>
    <dbReference type="NCBI Taxonomy" id="230148"/>
    <lineage>
        <taxon>Eukaryota</taxon>
        <taxon>Metazoa</taxon>
        <taxon>Chordata</taxon>
        <taxon>Craniata</taxon>
        <taxon>Vertebrata</taxon>
        <taxon>Euteleostomi</taxon>
        <taxon>Actinopterygii</taxon>
        <taxon>Neopterygii</taxon>
        <taxon>Teleostei</taxon>
        <taxon>Neoteleostei</taxon>
        <taxon>Acanthomorphata</taxon>
        <taxon>Eupercaria</taxon>
        <taxon>Perciformes</taxon>
        <taxon>Cottioidei</taxon>
        <taxon>Cottales</taxon>
        <taxon>Liparidae</taxon>
        <taxon>Liparis</taxon>
    </lineage>
</organism>
<dbReference type="AlphaFoldDB" id="A0A4Z2I3N8"/>
<name>A0A4Z2I3N8_9TELE</name>
<sequence>MSREGNIHIRLWRVRTWELEIRKSLWYTLRYKLPPGVFLEAKVKIFKALLLFSTGHPGSSCRNTLGFVFLYEKREKKRPSDSYAAALNVLLELRIHRVTATCEERESKEAVECVGLPQEGAATAQDSARTPVTAIELQALSPVTFWNPLLSLRTTTLFPREQS</sequence>
<comment type="caution">
    <text evidence="1">The sequence shown here is derived from an EMBL/GenBank/DDBJ whole genome shotgun (WGS) entry which is preliminary data.</text>
</comment>
<proteinExistence type="predicted"/>
<evidence type="ECO:0000313" key="1">
    <source>
        <dbReference type="EMBL" id="TNN72689.1"/>
    </source>
</evidence>
<accession>A0A4Z2I3N8</accession>
<dbReference type="EMBL" id="SRLO01000134">
    <property type="protein sequence ID" value="TNN72689.1"/>
    <property type="molecule type" value="Genomic_DNA"/>
</dbReference>
<keyword evidence="2" id="KW-1185">Reference proteome</keyword>
<dbReference type="Proteomes" id="UP000314294">
    <property type="component" value="Unassembled WGS sequence"/>
</dbReference>
<reference evidence="1 2" key="1">
    <citation type="submission" date="2019-03" db="EMBL/GenBank/DDBJ databases">
        <title>First draft genome of Liparis tanakae, snailfish: a comprehensive survey of snailfish specific genes.</title>
        <authorList>
            <person name="Kim W."/>
            <person name="Song I."/>
            <person name="Jeong J.-H."/>
            <person name="Kim D."/>
            <person name="Kim S."/>
            <person name="Ryu S."/>
            <person name="Song J.Y."/>
            <person name="Lee S.K."/>
        </authorList>
    </citation>
    <scope>NUCLEOTIDE SEQUENCE [LARGE SCALE GENOMIC DNA]</scope>
    <source>
        <tissue evidence="1">Muscle</tissue>
    </source>
</reference>